<name>A0A2P8GU68_9MICO</name>
<dbReference type="EMBL" id="RZGY01000002">
    <property type="protein sequence ID" value="RUQ84807.1"/>
    <property type="molecule type" value="Genomic_DNA"/>
</dbReference>
<feature type="domain" description="Glycoside hydrolase family 42 N-terminal" evidence="3">
    <location>
        <begin position="55"/>
        <end position="123"/>
    </location>
</feature>
<reference evidence="5 7" key="2">
    <citation type="submission" date="2018-12" db="EMBL/GenBank/DDBJ databases">
        <authorList>
            <person name="hu s."/>
            <person name="Xu Y."/>
            <person name="Xu B."/>
            <person name="Li F."/>
        </authorList>
    </citation>
    <scope>NUCLEOTIDE SEQUENCE [LARGE SCALE GENOMIC DNA]</scope>
    <source>
        <strain evidence="5 7">KSW2-17</strain>
    </source>
</reference>
<dbReference type="GO" id="GO:0005975">
    <property type="term" value="P:carbohydrate metabolic process"/>
    <property type="evidence" value="ECO:0007669"/>
    <property type="project" value="InterPro"/>
</dbReference>
<accession>A0A2P8GU68</accession>
<evidence type="ECO:0000313" key="6">
    <source>
        <dbReference type="Proteomes" id="UP000241203"/>
    </source>
</evidence>
<dbReference type="Gene3D" id="3.20.20.80">
    <property type="entry name" value="Glycosidases"/>
    <property type="match status" value="1"/>
</dbReference>
<organism evidence="4 6">
    <name type="scientific">Labedella gwakjiensis</name>
    <dbReference type="NCBI Taxonomy" id="390269"/>
    <lineage>
        <taxon>Bacteria</taxon>
        <taxon>Bacillati</taxon>
        <taxon>Actinomycetota</taxon>
        <taxon>Actinomycetes</taxon>
        <taxon>Micrococcales</taxon>
        <taxon>Microbacteriaceae</taxon>
        <taxon>Labedella</taxon>
    </lineage>
</organism>
<dbReference type="InterPro" id="IPR017853">
    <property type="entry name" value="GH"/>
</dbReference>
<dbReference type="Proteomes" id="UP000241203">
    <property type="component" value="Unassembled WGS sequence"/>
</dbReference>
<dbReference type="GO" id="GO:0004565">
    <property type="term" value="F:beta-galactosidase activity"/>
    <property type="evidence" value="ECO:0007669"/>
    <property type="project" value="InterPro"/>
</dbReference>
<evidence type="ECO:0000313" key="5">
    <source>
        <dbReference type="EMBL" id="RUQ84807.1"/>
    </source>
</evidence>
<dbReference type="AlphaFoldDB" id="A0A2P8GU68"/>
<evidence type="ECO:0000313" key="7">
    <source>
        <dbReference type="Proteomes" id="UP000268291"/>
    </source>
</evidence>
<dbReference type="InterPro" id="IPR013529">
    <property type="entry name" value="Glyco_hydro_42_N"/>
</dbReference>
<evidence type="ECO:0000313" key="4">
    <source>
        <dbReference type="EMBL" id="PSL37503.1"/>
    </source>
</evidence>
<evidence type="ECO:0000259" key="3">
    <source>
        <dbReference type="Pfam" id="PF02449"/>
    </source>
</evidence>
<dbReference type="Pfam" id="PF02449">
    <property type="entry name" value="Glyco_hydro_42"/>
    <property type="match status" value="1"/>
</dbReference>
<dbReference type="Proteomes" id="UP000268291">
    <property type="component" value="Unassembled WGS sequence"/>
</dbReference>
<evidence type="ECO:0000256" key="2">
    <source>
        <dbReference type="ARBA" id="ARBA00023295"/>
    </source>
</evidence>
<keyword evidence="1 4" id="KW-0378">Hydrolase</keyword>
<dbReference type="RefSeq" id="WP_127054474.1">
    <property type="nucleotide sequence ID" value="NZ_PYAU01000001.1"/>
</dbReference>
<dbReference type="SUPFAM" id="SSF51445">
    <property type="entry name" value="(Trans)glycosidases"/>
    <property type="match status" value="1"/>
</dbReference>
<evidence type="ECO:0000256" key="1">
    <source>
        <dbReference type="ARBA" id="ARBA00022801"/>
    </source>
</evidence>
<dbReference type="EMBL" id="PYAU01000001">
    <property type="protein sequence ID" value="PSL37503.1"/>
    <property type="molecule type" value="Genomic_DNA"/>
</dbReference>
<reference evidence="4 6" key="1">
    <citation type="submission" date="2018-03" db="EMBL/GenBank/DDBJ databases">
        <title>Genomic Encyclopedia of Archaeal and Bacterial Type Strains, Phase II (KMG-II): from individual species to whole genera.</title>
        <authorList>
            <person name="Goeker M."/>
        </authorList>
    </citation>
    <scope>NUCLEOTIDE SEQUENCE [LARGE SCALE GENOMIC DNA]</scope>
    <source>
        <strain evidence="4 6">DSM 21548</strain>
    </source>
</reference>
<gene>
    <name evidence="4" type="ORF">CLV49_1110</name>
    <name evidence="5" type="ORF">ELQ93_14585</name>
</gene>
<keyword evidence="7" id="KW-1185">Reference proteome</keyword>
<dbReference type="GO" id="GO:0009341">
    <property type="term" value="C:beta-galactosidase complex"/>
    <property type="evidence" value="ECO:0007669"/>
    <property type="project" value="InterPro"/>
</dbReference>
<comment type="caution">
    <text evidence="4">The sequence shown here is derived from an EMBL/GenBank/DDBJ whole genome shotgun (WGS) entry which is preliminary data.</text>
</comment>
<proteinExistence type="predicted"/>
<keyword evidence="2" id="KW-0326">Glycosidase</keyword>
<protein>
    <submittedName>
        <fullName evidence="5">Glycoside hydrolase family 1 protein</fullName>
    </submittedName>
    <submittedName>
        <fullName evidence="4">Glycosyl hydrolase family 1</fullName>
    </submittedName>
</protein>
<sequence length="422" mass="48211">MTRNSKDSKDIVSTHNWMTDGRLHIGVGIEDTFVPQERMGARGIDEYELTQHYMHWREDLSLAAEAGAEYLRWGIPWYLVEPRPGEFDWRWIDEVAEHTRSLGLRVVVDLMHYGTPLWLDNQFLNTDYPERVAAYGRAVAERYRGVWDDFTPLNEPAINAEYCGERGIWPPYLSGQDGWVKIMVALARGMVRTQQEILAVNPDARIVSVDAGFRWEGDGTPLPLDLMEERRFLSLDLTMGRVGDDHALHPYLTGHGVTEEQLAWFRDNPVFPDVIGVNYYPGFTTVRYVDGKTEPVEAGVVGLRDLLQLHVDRYGLPVAVTETSRGGDVPSRVQWLEESIAEIESLRDGGMDIVGYTWFPFMTLVDWLYRHDLKPADEWFIHMGLVDLEREPDRNLARRKTPAFARFQEVVAALGDDTGDGA</sequence>
<dbReference type="OrthoDB" id="9765195at2"/>